<sequence length="247" mass="27971">MTEKLWKPLAPFLESYDQQIALIILNQPLQPQIKVFKTLWKNAAFKAFVDGGANQVYASGDPSSYIPDLISGDFDSIKAEVLDYYKEKNVEIIETQDQNYTDFTKCLKIVFNKIKSLEIERIIVLGGLGGRFDHQSSNINTLYKIRDWKADANIQIYLISQASVVFLLFKGKNTIEINTGFEDEICGLIPIGGLCEHVTTSGLKYNLDGQQLEFGHLISTSNTYDGSKKPVFVDTNKSLLWTMEMKY</sequence>
<comment type="catalytic activity">
    <reaction evidence="7">
        <text>thiamine + ATP = thiamine diphosphate + AMP + H(+)</text>
        <dbReference type="Rhea" id="RHEA:11576"/>
        <dbReference type="ChEBI" id="CHEBI:15378"/>
        <dbReference type="ChEBI" id="CHEBI:18385"/>
        <dbReference type="ChEBI" id="CHEBI:30616"/>
        <dbReference type="ChEBI" id="CHEBI:58937"/>
        <dbReference type="ChEBI" id="CHEBI:456215"/>
    </reaction>
</comment>
<keyword evidence="10" id="KW-1185">Reference proteome</keyword>
<keyword evidence="5 7" id="KW-0418">Kinase</keyword>
<dbReference type="Pfam" id="PF04265">
    <property type="entry name" value="TPK_B1_binding"/>
    <property type="match status" value="1"/>
</dbReference>
<dbReference type="UniPathway" id="UPA00060">
    <property type="reaction ID" value="UER00597"/>
</dbReference>
<dbReference type="InterPro" id="IPR007371">
    <property type="entry name" value="TPK_catalytic"/>
</dbReference>
<keyword evidence="6 7" id="KW-0067">ATP-binding</keyword>
<dbReference type="SUPFAM" id="SSF63999">
    <property type="entry name" value="Thiamin pyrophosphokinase, catalytic domain"/>
    <property type="match status" value="1"/>
</dbReference>
<name>A0A812CQK8_ACAPH</name>
<keyword evidence="4 7" id="KW-0547">Nucleotide-binding</keyword>
<dbReference type="InterPro" id="IPR036371">
    <property type="entry name" value="TPK_B1-bd_sf"/>
</dbReference>
<dbReference type="PANTHER" id="PTHR13622:SF8">
    <property type="entry name" value="THIAMIN PYROPHOSPHOKINASE 1"/>
    <property type="match status" value="1"/>
</dbReference>
<dbReference type="SMART" id="SM00983">
    <property type="entry name" value="TPK_B1_binding"/>
    <property type="match status" value="1"/>
</dbReference>
<dbReference type="GO" id="GO:0005524">
    <property type="term" value="F:ATP binding"/>
    <property type="evidence" value="ECO:0007669"/>
    <property type="project" value="UniProtKB-UniRule"/>
</dbReference>
<proteinExistence type="inferred from homology"/>
<dbReference type="EMBL" id="CAHIKZ030001729">
    <property type="protein sequence ID" value="CAE1273503.1"/>
    <property type="molecule type" value="Genomic_DNA"/>
</dbReference>
<accession>A0A812CQK8</accession>
<organism evidence="9 10">
    <name type="scientific">Acanthosepion pharaonis</name>
    <name type="common">Pharaoh cuttlefish</name>
    <name type="synonym">Sepia pharaonis</name>
    <dbReference type="NCBI Taxonomy" id="158019"/>
    <lineage>
        <taxon>Eukaryota</taxon>
        <taxon>Metazoa</taxon>
        <taxon>Spiralia</taxon>
        <taxon>Lophotrochozoa</taxon>
        <taxon>Mollusca</taxon>
        <taxon>Cephalopoda</taxon>
        <taxon>Coleoidea</taxon>
        <taxon>Decapodiformes</taxon>
        <taxon>Sepiida</taxon>
        <taxon>Sepiina</taxon>
        <taxon>Sepiidae</taxon>
        <taxon>Acanthosepion</taxon>
    </lineage>
</organism>
<evidence type="ECO:0000256" key="7">
    <source>
        <dbReference type="PIRNR" id="PIRNR031057"/>
    </source>
</evidence>
<dbReference type="OrthoDB" id="25149at2759"/>
<dbReference type="Pfam" id="PF04263">
    <property type="entry name" value="TPK_catalytic"/>
    <property type="match status" value="1"/>
</dbReference>
<dbReference type="PANTHER" id="PTHR13622">
    <property type="entry name" value="THIAMIN PYROPHOSPHOKINASE"/>
    <property type="match status" value="1"/>
</dbReference>
<reference evidence="9" key="1">
    <citation type="submission" date="2021-01" db="EMBL/GenBank/DDBJ databases">
        <authorList>
            <person name="Li R."/>
            <person name="Bekaert M."/>
        </authorList>
    </citation>
    <scope>NUCLEOTIDE SEQUENCE</scope>
    <source>
        <strain evidence="9">Farmed</strain>
    </source>
</reference>
<dbReference type="GO" id="GO:0030975">
    <property type="term" value="F:thiamine binding"/>
    <property type="evidence" value="ECO:0007669"/>
    <property type="project" value="UniProtKB-UniRule"/>
</dbReference>
<dbReference type="AlphaFoldDB" id="A0A812CQK8"/>
<dbReference type="Gene3D" id="3.40.50.10240">
    <property type="entry name" value="Thiamin pyrophosphokinase, catalytic domain"/>
    <property type="match status" value="1"/>
</dbReference>
<dbReference type="PIRSF" id="PIRSF031057">
    <property type="entry name" value="Thiamin_pyrophosphokinase"/>
    <property type="match status" value="1"/>
</dbReference>
<evidence type="ECO:0000256" key="3">
    <source>
        <dbReference type="ARBA" id="ARBA00022679"/>
    </source>
</evidence>
<comment type="caution">
    <text evidence="9">The sequence shown here is derived from an EMBL/GenBank/DDBJ whole genome shotgun (WGS) entry which is preliminary data.</text>
</comment>
<dbReference type="Gene3D" id="2.60.120.320">
    <property type="entry name" value="Thiamin pyrophosphokinase, thiamin-binding domain"/>
    <property type="match status" value="1"/>
</dbReference>
<evidence type="ECO:0000313" key="10">
    <source>
        <dbReference type="Proteomes" id="UP000597762"/>
    </source>
</evidence>
<dbReference type="EC" id="2.7.6.2" evidence="7"/>
<dbReference type="InterPro" id="IPR006282">
    <property type="entry name" value="Thi_PPkinase"/>
</dbReference>
<dbReference type="GO" id="GO:0006772">
    <property type="term" value="P:thiamine metabolic process"/>
    <property type="evidence" value="ECO:0007669"/>
    <property type="project" value="InterPro"/>
</dbReference>
<evidence type="ECO:0000256" key="2">
    <source>
        <dbReference type="ARBA" id="ARBA00006785"/>
    </source>
</evidence>
<evidence type="ECO:0000256" key="6">
    <source>
        <dbReference type="ARBA" id="ARBA00022840"/>
    </source>
</evidence>
<dbReference type="SUPFAM" id="SSF63862">
    <property type="entry name" value="Thiamin pyrophosphokinase, substrate-binding domain"/>
    <property type="match status" value="1"/>
</dbReference>
<evidence type="ECO:0000256" key="4">
    <source>
        <dbReference type="ARBA" id="ARBA00022741"/>
    </source>
</evidence>
<dbReference type="NCBIfam" id="TIGR01378">
    <property type="entry name" value="thi_PPkinase"/>
    <property type="match status" value="1"/>
</dbReference>
<feature type="domain" description="Thiamin pyrophosphokinase thiamin-binding" evidence="8">
    <location>
        <begin position="171"/>
        <end position="239"/>
    </location>
</feature>
<gene>
    <name evidence="9" type="ORF">SPHA_38197</name>
</gene>
<dbReference type="CDD" id="cd07995">
    <property type="entry name" value="TPK"/>
    <property type="match status" value="1"/>
</dbReference>
<dbReference type="FunFam" id="2.60.120.320:FF:000001">
    <property type="entry name" value="Thiamine pyrophosphokinase"/>
    <property type="match status" value="1"/>
</dbReference>
<comment type="similarity">
    <text evidence="2 7">Belongs to the thiamine pyrophosphokinase family.</text>
</comment>
<dbReference type="GO" id="GO:0004788">
    <property type="term" value="F:thiamine diphosphokinase activity"/>
    <property type="evidence" value="ECO:0007669"/>
    <property type="project" value="UniProtKB-UniRule"/>
</dbReference>
<evidence type="ECO:0000313" key="9">
    <source>
        <dbReference type="EMBL" id="CAE1273503.1"/>
    </source>
</evidence>
<evidence type="ECO:0000256" key="1">
    <source>
        <dbReference type="ARBA" id="ARBA00005078"/>
    </source>
</evidence>
<dbReference type="FunFam" id="3.40.50.10240:FF:000006">
    <property type="entry name" value="Thiamin pyrophosphokinase 1"/>
    <property type="match status" value="1"/>
</dbReference>
<dbReference type="Proteomes" id="UP000597762">
    <property type="component" value="Unassembled WGS sequence"/>
</dbReference>
<keyword evidence="3 7" id="KW-0808">Transferase</keyword>
<comment type="pathway">
    <text evidence="1 7">Cofactor biosynthesis; thiamine diphosphate biosynthesis; thiamine diphosphate from thiamine: step 1/1.</text>
</comment>
<evidence type="ECO:0000259" key="8">
    <source>
        <dbReference type="SMART" id="SM00983"/>
    </source>
</evidence>
<dbReference type="InterPro" id="IPR016966">
    <property type="entry name" value="Thiamin_pyrophosphokinase_euk"/>
</dbReference>
<dbReference type="GO" id="GO:0016301">
    <property type="term" value="F:kinase activity"/>
    <property type="evidence" value="ECO:0007669"/>
    <property type="project" value="UniProtKB-UniRule"/>
</dbReference>
<evidence type="ECO:0000256" key="5">
    <source>
        <dbReference type="ARBA" id="ARBA00022777"/>
    </source>
</evidence>
<dbReference type="GO" id="GO:0009229">
    <property type="term" value="P:thiamine diphosphate biosynthetic process"/>
    <property type="evidence" value="ECO:0007669"/>
    <property type="project" value="UniProtKB-UniRule"/>
</dbReference>
<dbReference type="InterPro" id="IPR036759">
    <property type="entry name" value="TPK_catalytic_sf"/>
</dbReference>
<dbReference type="InterPro" id="IPR007373">
    <property type="entry name" value="Thiamin_PyroPKinase_B1-bd"/>
</dbReference>
<protein>
    <recommendedName>
        <fullName evidence="7">Thiamine pyrophosphokinase</fullName>
        <ecNumber evidence="7">2.7.6.2</ecNumber>
    </recommendedName>
</protein>